<dbReference type="EMBL" id="VHSH01000006">
    <property type="protein sequence ID" value="TQV78583.1"/>
    <property type="molecule type" value="Genomic_DNA"/>
</dbReference>
<feature type="transmembrane region" description="Helical" evidence="7">
    <location>
        <begin position="323"/>
        <end position="344"/>
    </location>
</feature>
<dbReference type="GO" id="GO:0016020">
    <property type="term" value="C:membrane"/>
    <property type="evidence" value="ECO:0007669"/>
    <property type="project" value="UniProtKB-SubCell"/>
</dbReference>
<evidence type="ECO:0000256" key="2">
    <source>
        <dbReference type="ARBA" id="ARBA00008432"/>
    </source>
</evidence>
<keyword evidence="3 7" id="KW-0812">Transmembrane</keyword>
<gene>
    <name evidence="9" type="ORF">FKG95_18695</name>
</gene>
<keyword evidence="4 7" id="KW-1133">Transmembrane helix</keyword>
<feature type="transmembrane region" description="Helical" evidence="7">
    <location>
        <begin position="448"/>
        <end position="467"/>
    </location>
</feature>
<proteinExistence type="inferred from homology"/>
<evidence type="ECO:0000256" key="4">
    <source>
        <dbReference type="ARBA" id="ARBA00022989"/>
    </source>
</evidence>
<organism evidence="9 10">
    <name type="scientific">Denitrobaculum tricleocarpae</name>
    <dbReference type="NCBI Taxonomy" id="2591009"/>
    <lineage>
        <taxon>Bacteria</taxon>
        <taxon>Pseudomonadati</taxon>
        <taxon>Pseudomonadota</taxon>
        <taxon>Alphaproteobacteria</taxon>
        <taxon>Rhodospirillales</taxon>
        <taxon>Rhodospirillaceae</taxon>
        <taxon>Denitrobaculum</taxon>
    </lineage>
</organism>
<feature type="transmembrane region" description="Helical" evidence="7">
    <location>
        <begin position="83"/>
        <end position="100"/>
    </location>
</feature>
<comment type="similarity">
    <text evidence="2">Belongs to the major facilitator superfamily. Nitrate/nitrite porter (TC 2.A.1.8) family.</text>
</comment>
<accession>A0A545TMX8</accession>
<dbReference type="InterPro" id="IPR020846">
    <property type="entry name" value="MFS_dom"/>
</dbReference>
<keyword evidence="5" id="KW-0534">Nitrate assimilation</keyword>
<dbReference type="PROSITE" id="PS50850">
    <property type="entry name" value="MFS"/>
    <property type="match status" value="1"/>
</dbReference>
<dbReference type="InterPro" id="IPR036259">
    <property type="entry name" value="MFS_trans_sf"/>
</dbReference>
<evidence type="ECO:0000256" key="1">
    <source>
        <dbReference type="ARBA" id="ARBA00004141"/>
    </source>
</evidence>
<keyword evidence="10" id="KW-1185">Reference proteome</keyword>
<dbReference type="Proteomes" id="UP000315252">
    <property type="component" value="Unassembled WGS sequence"/>
</dbReference>
<dbReference type="Gene3D" id="1.20.1250.20">
    <property type="entry name" value="MFS general substrate transporter like domains"/>
    <property type="match status" value="2"/>
</dbReference>
<evidence type="ECO:0000256" key="7">
    <source>
        <dbReference type="SAM" id="Phobius"/>
    </source>
</evidence>
<reference evidence="9 10" key="1">
    <citation type="submission" date="2019-06" db="EMBL/GenBank/DDBJ databases">
        <title>Whole genome sequence for Rhodospirillaceae sp. R148.</title>
        <authorList>
            <person name="Wang G."/>
        </authorList>
    </citation>
    <scope>NUCLEOTIDE SEQUENCE [LARGE SCALE GENOMIC DNA]</scope>
    <source>
        <strain evidence="9 10">R148</strain>
    </source>
</reference>
<evidence type="ECO:0000259" key="8">
    <source>
        <dbReference type="PROSITE" id="PS50850"/>
    </source>
</evidence>
<feature type="transmembrane region" description="Helical" evidence="7">
    <location>
        <begin position="112"/>
        <end position="132"/>
    </location>
</feature>
<feature type="transmembrane region" description="Helical" evidence="7">
    <location>
        <begin position="385"/>
        <end position="409"/>
    </location>
</feature>
<dbReference type="Pfam" id="PF07690">
    <property type="entry name" value="MFS_1"/>
    <property type="match status" value="2"/>
</dbReference>
<evidence type="ECO:0000256" key="6">
    <source>
        <dbReference type="ARBA" id="ARBA00023136"/>
    </source>
</evidence>
<name>A0A545TMX8_9PROT</name>
<feature type="transmembrane region" description="Helical" evidence="7">
    <location>
        <begin position="360"/>
        <end position="379"/>
    </location>
</feature>
<comment type="subcellular location">
    <subcellularLocation>
        <location evidence="1">Membrane</location>
        <topology evidence="1">Multi-pass membrane protein</topology>
    </subcellularLocation>
</comment>
<dbReference type="InterPro" id="IPR011701">
    <property type="entry name" value="MFS"/>
</dbReference>
<feature type="transmembrane region" description="Helical" evidence="7">
    <location>
        <begin position="14"/>
        <end position="32"/>
    </location>
</feature>
<comment type="caution">
    <text evidence="9">The sequence shown here is derived from an EMBL/GenBank/DDBJ whole genome shotgun (WGS) entry which is preliminary data.</text>
</comment>
<dbReference type="OrthoDB" id="9771451at2"/>
<feature type="transmembrane region" description="Helical" evidence="7">
    <location>
        <begin position="221"/>
        <end position="240"/>
    </location>
</feature>
<dbReference type="GO" id="GO:0015112">
    <property type="term" value="F:nitrate transmembrane transporter activity"/>
    <property type="evidence" value="ECO:0007669"/>
    <property type="project" value="InterPro"/>
</dbReference>
<dbReference type="PANTHER" id="PTHR23515">
    <property type="entry name" value="HIGH-AFFINITY NITRATE TRANSPORTER 2.3"/>
    <property type="match status" value="1"/>
</dbReference>
<feature type="transmembrane region" description="Helical" evidence="7">
    <location>
        <begin position="144"/>
        <end position="168"/>
    </location>
</feature>
<evidence type="ECO:0000313" key="9">
    <source>
        <dbReference type="EMBL" id="TQV78583.1"/>
    </source>
</evidence>
<feature type="transmembrane region" description="Helical" evidence="7">
    <location>
        <begin position="175"/>
        <end position="195"/>
    </location>
</feature>
<evidence type="ECO:0000256" key="3">
    <source>
        <dbReference type="ARBA" id="ARBA00022692"/>
    </source>
</evidence>
<evidence type="ECO:0000256" key="5">
    <source>
        <dbReference type="ARBA" id="ARBA00023063"/>
    </source>
</evidence>
<feature type="transmembrane region" description="Helical" evidence="7">
    <location>
        <begin position="247"/>
        <end position="269"/>
    </location>
</feature>
<evidence type="ECO:0000313" key="10">
    <source>
        <dbReference type="Proteomes" id="UP000315252"/>
    </source>
</evidence>
<sequence>MQVSDVFRFKNREIRALHLTWIAFFITFYVWFNMAPLASSILKSADWLTKDDLRLFAIANVALTIPARILVGMALDKWGPRRVFSLLMITMAIPTFVFAFGETREQLFISRLVMSSVGASFVVGIHMTALWFKPRDIGFAEGFYAGWGNFGSAAAALTIPTVALTIYGGDDGWRYAIATSGAIMALYGIFYWFAITDGPTKDTHKKPRQAAALEVSSYRDLGLLVLFTIPLVGILSILVWRIQGIGYIDTLTASFCYAAIVVVVIYQIWQVLRVNLPTLKKGVPEDDRYPFSSVAALNTTYFANFGAELAVVSMLPLFFQETWGLTPVTAGIIASSFAFVNLFARPMGGLVSDRFGNRRFVMLSYMFGIGIGFVLMGLLDSTWPLIIAISITIACSFFVQGAEGATFGIIPSIKRRVTGQIAGMAGAYGNVGAVFYLFIFMYVTPSQFFFIIAAGAFISWAVCALWLREPQGGFGDEYVISSVDEAIANEAQLRRETEADLAVIFAGSEKVALADKGTGLTVTARFKDIDDLRTALARLGNGSTKSAPAE</sequence>
<dbReference type="RefSeq" id="WP_142897916.1">
    <property type="nucleotide sequence ID" value="NZ_ML660057.1"/>
</dbReference>
<feature type="transmembrane region" description="Helical" evidence="7">
    <location>
        <begin position="53"/>
        <end position="71"/>
    </location>
</feature>
<dbReference type="AlphaFoldDB" id="A0A545TMX8"/>
<protein>
    <submittedName>
        <fullName evidence="9">MFS transporter</fullName>
    </submittedName>
</protein>
<dbReference type="InterPro" id="IPR044772">
    <property type="entry name" value="NO3_transporter"/>
</dbReference>
<feature type="domain" description="Major facilitator superfamily (MFS) profile" evidence="8">
    <location>
        <begin position="16"/>
        <end position="471"/>
    </location>
</feature>
<feature type="transmembrane region" description="Helical" evidence="7">
    <location>
        <begin position="421"/>
        <end position="442"/>
    </location>
</feature>
<dbReference type="SUPFAM" id="SSF103473">
    <property type="entry name" value="MFS general substrate transporter"/>
    <property type="match status" value="1"/>
</dbReference>
<keyword evidence="6 7" id="KW-0472">Membrane</keyword>
<dbReference type="GO" id="GO:0042128">
    <property type="term" value="P:nitrate assimilation"/>
    <property type="evidence" value="ECO:0007669"/>
    <property type="project" value="UniProtKB-KW"/>
</dbReference>